<accession>A0A171KQ42</accession>
<evidence type="ECO:0000256" key="5">
    <source>
        <dbReference type="ARBA" id="ARBA00022964"/>
    </source>
</evidence>
<feature type="binding site" evidence="8">
    <location>
        <position position="49"/>
    </location>
    <ligand>
        <name>O2</name>
        <dbReference type="ChEBI" id="CHEBI:15379"/>
    </ligand>
</feature>
<dbReference type="EMBL" id="LBNE01000010">
    <property type="protein sequence ID" value="KKO71009.1"/>
    <property type="molecule type" value="Genomic_DNA"/>
</dbReference>
<feature type="binding site" evidence="8">
    <location>
        <position position="59"/>
    </location>
    <ligand>
        <name>substrate</name>
    </ligand>
</feature>
<dbReference type="NCBIfam" id="NF009763">
    <property type="entry name" value="PRK13264.1"/>
    <property type="match status" value="1"/>
</dbReference>
<comment type="similarity">
    <text evidence="8">Belongs to the 3-HAO family.</text>
</comment>
<keyword evidence="5 8" id="KW-0223">Dioxygenase</keyword>
<dbReference type="InterPro" id="IPR014710">
    <property type="entry name" value="RmlC-like_jellyroll"/>
</dbReference>
<dbReference type="Pfam" id="PF06052">
    <property type="entry name" value="3-HAO"/>
    <property type="match status" value="1"/>
</dbReference>
<dbReference type="RefSeq" id="WP_068373239.1">
    <property type="nucleotide sequence ID" value="NZ_CBCSEB010000003.1"/>
</dbReference>
<evidence type="ECO:0000313" key="9">
    <source>
        <dbReference type="EMBL" id="KKO71009.1"/>
    </source>
</evidence>
<comment type="cofactor">
    <cofactor evidence="1 8">
        <name>Fe(2+)</name>
        <dbReference type="ChEBI" id="CHEBI:29033"/>
    </cofactor>
</comment>
<keyword evidence="3 8" id="KW-0662">Pyridine nucleotide biosynthesis</keyword>
<comment type="caution">
    <text evidence="9">The sequence shown here is derived from an EMBL/GenBank/DDBJ whole genome shotgun (WGS) entry which is preliminary data.</text>
</comment>
<gene>
    <name evidence="8" type="primary">nbaC</name>
    <name evidence="9" type="ORF">AAV32_13570</name>
    <name evidence="10" type="ORF">EV679_0307</name>
</gene>
<evidence type="ECO:0000256" key="2">
    <source>
        <dbReference type="ARBA" id="ARBA00002752"/>
    </source>
</evidence>
<evidence type="ECO:0000256" key="8">
    <source>
        <dbReference type="HAMAP-Rule" id="MF_00825"/>
    </source>
</evidence>
<dbReference type="GO" id="GO:0019805">
    <property type="term" value="P:quinolinate biosynthetic process"/>
    <property type="evidence" value="ECO:0007669"/>
    <property type="project" value="UniProtKB-UniRule"/>
</dbReference>
<reference evidence="9 11" key="1">
    <citation type="submission" date="2015-04" db="EMBL/GenBank/DDBJ databases">
        <title>Genome sequence of Kerstersia gyiorum CG1.</title>
        <authorList>
            <person name="Greninger A.L."/>
            <person name="Kozyreva V."/>
            <person name="Chaturvedi V."/>
        </authorList>
    </citation>
    <scope>NUCLEOTIDE SEQUENCE [LARGE SCALE GENOMIC DNA]</scope>
    <source>
        <strain evidence="9 11">CG1</strain>
    </source>
</reference>
<organism evidence="9 11">
    <name type="scientific">Kerstersia gyiorum</name>
    <dbReference type="NCBI Taxonomy" id="206506"/>
    <lineage>
        <taxon>Bacteria</taxon>
        <taxon>Pseudomonadati</taxon>
        <taxon>Pseudomonadota</taxon>
        <taxon>Betaproteobacteria</taxon>
        <taxon>Burkholderiales</taxon>
        <taxon>Alcaligenaceae</taxon>
        <taxon>Kerstersia</taxon>
    </lineage>
</organism>
<dbReference type="CDD" id="cd06123">
    <property type="entry name" value="cupin_HAO"/>
    <property type="match status" value="1"/>
</dbReference>
<proteinExistence type="inferred from homology"/>
<protein>
    <recommendedName>
        <fullName evidence="8">3-hydroxyanthranilate 3,4-dioxygenase</fullName>
        <ecNumber evidence="8">1.13.11.6</ecNumber>
    </recommendedName>
    <alternativeName>
        <fullName evidence="8">3-hydroxyanthranilate oxygenase</fullName>
        <shortName evidence="8">3-HAO</shortName>
    </alternativeName>
    <alternativeName>
        <fullName evidence="8">3-hydroxyanthranilic acid dioxygenase</fullName>
        <shortName evidence="8">HAD</shortName>
    </alternativeName>
</protein>
<dbReference type="OrthoDB" id="5002379at2"/>
<evidence type="ECO:0000256" key="6">
    <source>
        <dbReference type="ARBA" id="ARBA00023002"/>
    </source>
</evidence>
<dbReference type="EC" id="1.13.11.6" evidence="8"/>
<dbReference type="PANTHER" id="PTHR15497">
    <property type="entry name" value="3-HYDROXYANTHRANILATE 3,4-DIOXYGENASE"/>
    <property type="match status" value="1"/>
</dbReference>
<feature type="binding site" evidence="8">
    <location>
        <position position="112"/>
    </location>
    <ligand>
        <name>substrate</name>
    </ligand>
</feature>
<dbReference type="InterPro" id="IPR010329">
    <property type="entry name" value="3hydroanth_dOase"/>
</dbReference>
<evidence type="ECO:0000256" key="1">
    <source>
        <dbReference type="ARBA" id="ARBA00001954"/>
    </source>
</evidence>
<evidence type="ECO:0000256" key="3">
    <source>
        <dbReference type="ARBA" id="ARBA00022642"/>
    </source>
</evidence>
<dbReference type="STRING" id="206506.AAV32_13570"/>
<evidence type="ECO:0000313" key="11">
    <source>
        <dbReference type="Proteomes" id="UP000078084"/>
    </source>
</evidence>
<dbReference type="GeneID" id="99728165"/>
<sequence>MMNFKYGYPLNFQKWLGEHEHLLKPPVGNQQIWADGDFMVTVVGGPNQRSDFHDDPVEEFFYQFKGNAYLLIWDRGQYERVHLKEGDMFLQAPHVKHSPQRPEAGSLCLVIERQRPLGSKDALQWCCARCGSLVRRYEMQLESIVADLPPVYEQFYATADAERTCQSCGEVHPGRDFEAWHRTLNQHFPEQ</sequence>
<evidence type="ECO:0000313" key="12">
    <source>
        <dbReference type="Proteomes" id="UP000292039"/>
    </source>
</evidence>
<dbReference type="AlphaFoldDB" id="A0A171KQ42"/>
<dbReference type="PATRIC" id="fig|206506.3.peg.2886"/>
<dbReference type="GO" id="GO:0008198">
    <property type="term" value="F:ferrous iron binding"/>
    <property type="evidence" value="ECO:0007669"/>
    <property type="project" value="UniProtKB-UniRule"/>
</dbReference>
<dbReference type="InterPro" id="IPR011051">
    <property type="entry name" value="RmlC_Cupin_sf"/>
</dbReference>
<evidence type="ECO:0000256" key="7">
    <source>
        <dbReference type="ARBA" id="ARBA00023004"/>
    </source>
</evidence>
<dbReference type="Proteomes" id="UP000292039">
    <property type="component" value="Unassembled WGS sequence"/>
</dbReference>
<evidence type="ECO:0000256" key="4">
    <source>
        <dbReference type="ARBA" id="ARBA00022723"/>
    </source>
</evidence>
<dbReference type="GO" id="GO:0006569">
    <property type="term" value="P:L-tryptophan catabolic process"/>
    <property type="evidence" value="ECO:0007669"/>
    <property type="project" value="UniProtKB-UniRule"/>
</dbReference>
<comment type="subunit">
    <text evidence="8">Homodimer.</text>
</comment>
<keyword evidence="4 8" id="KW-0479">Metal-binding</keyword>
<keyword evidence="6 8" id="KW-0560">Oxidoreductase</keyword>
<feature type="binding site" evidence="8">
    <location>
        <position position="97"/>
    </location>
    <ligand>
        <name>Fe cation</name>
        <dbReference type="ChEBI" id="CHEBI:24875"/>
        <label>1</label>
        <note>catalytic</note>
    </ligand>
</feature>
<comment type="caution">
    <text evidence="8">Lacks conserved residue(s) required for the propagation of feature annotation.</text>
</comment>
<keyword evidence="7 8" id="KW-0408">Iron</keyword>
<feature type="binding site" evidence="8">
    <location>
        <position position="101"/>
    </location>
    <ligand>
        <name>substrate</name>
    </ligand>
</feature>
<dbReference type="Proteomes" id="UP000078084">
    <property type="component" value="Unassembled WGS sequence"/>
</dbReference>
<dbReference type="PANTHER" id="PTHR15497:SF1">
    <property type="entry name" value="3-HYDROXYANTHRANILATE 3,4-DIOXYGENASE"/>
    <property type="match status" value="1"/>
</dbReference>
<comment type="catalytic activity">
    <reaction evidence="8">
        <text>3-hydroxyanthranilate + O2 = (2Z,4Z)-2-amino-3-carboxymuconate 6-semialdehyde</text>
        <dbReference type="Rhea" id="RHEA:17953"/>
        <dbReference type="ChEBI" id="CHEBI:15379"/>
        <dbReference type="ChEBI" id="CHEBI:36559"/>
        <dbReference type="ChEBI" id="CHEBI:77612"/>
        <dbReference type="EC" id="1.13.11.6"/>
    </reaction>
</comment>
<comment type="function">
    <text evidence="2 8">Catalyzes the oxidative ring opening of 3-hydroxyanthranilate to 2-amino-3-carboxymuconate semialdehyde, which spontaneously cyclizes to quinolinate.</text>
</comment>
<dbReference type="NCBIfam" id="TIGR03037">
    <property type="entry name" value="anthran_nbaC"/>
    <property type="match status" value="1"/>
</dbReference>
<dbReference type="UniPathway" id="UPA00253">
    <property type="reaction ID" value="UER00330"/>
</dbReference>
<reference evidence="10 12" key="2">
    <citation type="submission" date="2019-02" db="EMBL/GenBank/DDBJ databases">
        <title>Genomic Encyclopedia of Type Strains, Phase IV (KMG-IV): sequencing the most valuable type-strain genomes for metagenomic binning, comparative biology and taxonomic classification.</title>
        <authorList>
            <person name="Goeker M."/>
        </authorList>
    </citation>
    <scope>NUCLEOTIDE SEQUENCE [LARGE SCALE GENOMIC DNA]</scope>
    <source>
        <strain evidence="10 12">DSM 16618</strain>
    </source>
</reference>
<feature type="binding site" evidence="8">
    <location>
        <position position="59"/>
    </location>
    <ligand>
        <name>Fe cation</name>
        <dbReference type="ChEBI" id="CHEBI:24875"/>
        <label>1</label>
        <note>catalytic</note>
    </ligand>
</feature>
<dbReference type="EMBL" id="SGWZ01000001">
    <property type="protein sequence ID" value="RZS73119.1"/>
    <property type="molecule type" value="Genomic_DNA"/>
</dbReference>
<dbReference type="GO" id="GO:0000334">
    <property type="term" value="F:3-hydroxyanthranilate 3,4-dioxygenase activity"/>
    <property type="evidence" value="ECO:0007669"/>
    <property type="project" value="UniProtKB-UniRule"/>
</dbReference>
<dbReference type="SUPFAM" id="SSF51182">
    <property type="entry name" value="RmlC-like cupins"/>
    <property type="match status" value="1"/>
</dbReference>
<dbReference type="Gene3D" id="2.60.120.10">
    <property type="entry name" value="Jelly Rolls"/>
    <property type="match status" value="1"/>
</dbReference>
<feature type="binding site" evidence="8">
    <location>
        <position position="53"/>
    </location>
    <ligand>
        <name>Fe cation</name>
        <dbReference type="ChEBI" id="CHEBI:24875"/>
        <label>1</label>
        <note>catalytic</note>
    </ligand>
</feature>
<keyword evidence="11" id="KW-1185">Reference proteome</keyword>
<comment type="pathway">
    <text evidence="8">Cofactor biosynthesis; NAD(+) biosynthesis; quinolinate from L-kynurenine: step 3/3.</text>
</comment>
<evidence type="ECO:0000313" key="10">
    <source>
        <dbReference type="EMBL" id="RZS73119.1"/>
    </source>
</evidence>
<dbReference type="GO" id="GO:0043420">
    <property type="term" value="P:anthranilate metabolic process"/>
    <property type="evidence" value="ECO:0007669"/>
    <property type="project" value="UniProtKB-UniRule"/>
</dbReference>
<dbReference type="GO" id="GO:0009435">
    <property type="term" value="P:NAD+ biosynthetic process"/>
    <property type="evidence" value="ECO:0007669"/>
    <property type="project" value="UniProtKB-UniPathway"/>
</dbReference>
<dbReference type="HAMAP" id="MF_00825">
    <property type="entry name" value="3_HAO"/>
    <property type="match status" value="1"/>
</dbReference>
<name>A0A171KQ42_9BURK</name>